<organism evidence="3">
    <name type="scientific">freshwater sediment metagenome</name>
    <dbReference type="NCBI Taxonomy" id="556182"/>
    <lineage>
        <taxon>unclassified sequences</taxon>
        <taxon>metagenomes</taxon>
        <taxon>ecological metagenomes</taxon>
    </lineage>
</organism>
<sequence length="539" mass="59115">MLSASLKILKALLTLSGVLFILFIGVRAYLSQRGPALELWHKYAPKEMSAEEIDGADWEQYLAAEENVFRAVRENVTDQLTTDERTSFNKYFENSPIYPGHFARNWNRSYVLEPNDAAHPAGAVVLLHGLTDSPYSLRHVALRYQEHGFVVVAIRLPAHGTTPAALTKIHWPDWVAAARLAIREARRRSPAPSPLHIVGFSNGGTIALKYALEAIEDKSQAQADRLILISPMVGVTSLARFAGLAGLPAILPAFAKAAWLSVVPEFNPFKYNSFPVNGARQSYLLTDSLRTLIASLSRRDRLAALPPILTFQSVVDFTVSTPAVLSGLYDFLPKNGSELVLFDLNRNAKFGPLFREAADTKLSRILPPAARNYRLTIISNAGEGTDAAVERVVESGATSEQTRPLTLEYPKGVFSLSHVALPFPLDDSLYGLTPNDSEEFGVHLGNLALRGERGTLLVSLDSLSRMSSNPFFPYLAGKIEQYLPEQVSPVRADDSARSPATSAPPVTPRSGANRVGQPDKARDQKLKLYNSRKPGARIH</sequence>
<dbReference type="Gene3D" id="3.40.50.1820">
    <property type="entry name" value="alpha/beta hydrolase"/>
    <property type="match status" value="1"/>
</dbReference>
<evidence type="ECO:0000259" key="2">
    <source>
        <dbReference type="Pfam" id="PF12146"/>
    </source>
</evidence>
<name>A0AA48M542_9ZZZZ</name>
<protein>
    <recommendedName>
        <fullName evidence="2">Serine aminopeptidase S33 domain-containing protein</fullName>
    </recommendedName>
</protein>
<dbReference type="InterPro" id="IPR051044">
    <property type="entry name" value="MAG_DAG_Lipase"/>
</dbReference>
<evidence type="ECO:0000256" key="1">
    <source>
        <dbReference type="SAM" id="MobiDB-lite"/>
    </source>
</evidence>
<accession>A0AA48M542</accession>
<feature type="domain" description="Serine aminopeptidase S33" evidence="2">
    <location>
        <begin position="119"/>
        <end position="239"/>
    </location>
</feature>
<feature type="compositionally biased region" description="Basic and acidic residues" evidence="1">
    <location>
        <begin position="517"/>
        <end position="526"/>
    </location>
</feature>
<gene>
    <name evidence="3" type="ORF">AMST5_03205</name>
</gene>
<dbReference type="PANTHER" id="PTHR11614">
    <property type="entry name" value="PHOSPHOLIPASE-RELATED"/>
    <property type="match status" value="1"/>
</dbReference>
<feature type="region of interest" description="Disordered" evidence="1">
    <location>
        <begin position="488"/>
        <end position="539"/>
    </location>
</feature>
<dbReference type="InterPro" id="IPR022742">
    <property type="entry name" value="Hydrolase_4"/>
</dbReference>
<dbReference type="SUPFAM" id="SSF53474">
    <property type="entry name" value="alpha/beta-Hydrolases"/>
    <property type="match status" value="1"/>
</dbReference>
<dbReference type="Pfam" id="PF12146">
    <property type="entry name" value="Hydrolase_4"/>
    <property type="match status" value="1"/>
</dbReference>
<evidence type="ECO:0000313" key="3">
    <source>
        <dbReference type="EMBL" id="CAJ0880992.1"/>
    </source>
</evidence>
<proteinExistence type="predicted"/>
<dbReference type="EMBL" id="OY288114">
    <property type="protein sequence ID" value="CAJ0880992.1"/>
    <property type="molecule type" value="Genomic_DNA"/>
</dbReference>
<dbReference type="InterPro" id="IPR029058">
    <property type="entry name" value="AB_hydrolase_fold"/>
</dbReference>
<reference evidence="3" key="1">
    <citation type="submission" date="2023-07" db="EMBL/GenBank/DDBJ databases">
        <authorList>
            <person name="Pelsma A.J. K."/>
        </authorList>
    </citation>
    <scope>NUCLEOTIDE SEQUENCE</scope>
</reference>
<dbReference type="AlphaFoldDB" id="A0AA48M542"/>